<sequence length="1055" mass="115240">MKLLVAALVTLSAFHYSHARREGDTVPEYTIDDCNGWIEDANSYDADASGGLNQEEYYNWLVGSGLISADASFEEIALPLKVSFLGLACECQALGYGEDCCTGADAEFPISDINGTSLPPTPSPTVDAAETLSVSIVGSVLDYSSFDYSGILDGSSKPTYYDAAEINANEGDNNVIAELTEGYQLLADELMSGMRRSLRASNARRLQTLNTVTAADVADCPADLVYAPEGALCLNFTFDIDTSALSEEDAATFADQLETAINDGELYDKVKYIYPDTLISGLGSPGSGIDYTVPSNATSTEAPPVDESSKETTTTAEASSSDGLGTTAIVFIVIGVLAVPLIIAGLLKGRSTSEPEVAKTRELPSGDGEDDDVYYDGPSDMKASRGVGSSLAAMGAAGSAAALIGTMSSSEIEEEIRRLVDETNAPKSADELLAAYAGREAELLKNLRKLKVKTDKEAAMIAEIRTLAEETNASKTADEMLELYKGREQELLNNLRKLYAQKQPEIEAKKMRAEIITLVEELNIPKSPDEMLAAYEGREQELLKNLRKMKAKEDTKAEIEALVVETGAPKSAEELLASYAGREEQLLKNLRKMKAKQVNDAEIKAEVEALVDELNIPKTADDMLASYAGREDELLKNLRKMKAKEDVKAEVKTLASELGVPKSADEMLASYAGREEELLKNLRKLKVQKATVAEMKAEIEILVSELDVPKTADEMMASYIGREAELLRNLRKMKAKEDVKAEVRTLTDELGVPKTADEMLASYAGREEELLKNLKKMKANNERVAGIKGEVEVLVKELEVPKTADEMMASYAGREEVLLKNLKKMKAKQEQDASIKAEVEELVKELGVPKTADEMLASYAGREAELLRNLKKMMNNKEKTDKIKAEVEILVKDLDIPKSADEMLASYVGREEELGVPKTADELLASYAGREEELFRNLKKMMNTKEKNENKIKAEVESIAAELDLPKSAEEMLSSFAGREEELLKNLRKMKEKKTGQAATGSVDAQVRAEVEELVQATNTVKSADELLAAYEGREQELISHLKKLKASNRDLQSL</sequence>
<feature type="compositionally biased region" description="Low complexity" evidence="1">
    <location>
        <begin position="311"/>
        <end position="321"/>
    </location>
</feature>
<feature type="compositionally biased region" description="Basic and acidic residues" evidence="1">
    <location>
        <begin position="353"/>
        <end position="364"/>
    </location>
</feature>
<reference evidence="3 4" key="1">
    <citation type="submission" date="2024-10" db="EMBL/GenBank/DDBJ databases">
        <title>Updated reference genomes for cyclostephanoid diatoms.</title>
        <authorList>
            <person name="Roberts W.R."/>
            <person name="Alverson A.J."/>
        </authorList>
    </citation>
    <scope>NUCLEOTIDE SEQUENCE [LARGE SCALE GENOMIC DNA]</scope>
    <source>
        <strain evidence="3 4">AJA232-27</strain>
    </source>
</reference>
<evidence type="ECO:0000313" key="3">
    <source>
        <dbReference type="EMBL" id="KAL3758420.1"/>
    </source>
</evidence>
<feature type="region of interest" description="Disordered" evidence="1">
    <location>
        <begin position="292"/>
        <end position="321"/>
    </location>
</feature>
<proteinExistence type="predicted"/>
<evidence type="ECO:0000256" key="1">
    <source>
        <dbReference type="SAM" id="MobiDB-lite"/>
    </source>
</evidence>
<accession>A0ABD3M2Z7</accession>
<protein>
    <submittedName>
        <fullName evidence="3">Uncharacterized protein</fullName>
    </submittedName>
</protein>
<dbReference type="AlphaFoldDB" id="A0ABD3M2Z7"/>
<feature type="region of interest" description="Disordered" evidence="1">
    <location>
        <begin position="353"/>
        <end position="380"/>
    </location>
</feature>
<name>A0ABD3M2Z7_9STRA</name>
<feature type="signal peptide" evidence="2">
    <location>
        <begin position="1"/>
        <end position="19"/>
    </location>
</feature>
<keyword evidence="2" id="KW-0732">Signal</keyword>
<comment type="caution">
    <text evidence="3">The sequence shown here is derived from an EMBL/GenBank/DDBJ whole genome shotgun (WGS) entry which is preliminary data.</text>
</comment>
<evidence type="ECO:0000256" key="2">
    <source>
        <dbReference type="SAM" id="SignalP"/>
    </source>
</evidence>
<feature type="chain" id="PRO_5044768390" evidence="2">
    <location>
        <begin position="20"/>
        <end position="1055"/>
    </location>
</feature>
<dbReference type="Proteomes" id="UP001530293">
    <property type="component" value="Unassembled WGS sequence"/>
</dbReference>
<gene>
    <name evidence="3" type="ORF">ACHAWU_006080</name>
</gene>
<organism evidence="3 4">
    <name type="scientific">Discostella pseudostelligera</name>
    <dbReference type="NCBI Taxonomy" id="259834"/>
    <lineage>
        <taxon>Eukaryota</taxon>
        <taxon>Sar</taxon>
        <taxon>Stramenopiles</taxon>
        <taxon>Ochrophyta</taxon>
        <taxon>Bacillariophyta</taxon>
        <taxon>Coscinodiscophyceae</taxon>
        <taxon>Thalassiosirophycidae</taxon>
        <taxon>Stephanodiscales</taxon>
        <taxon>Stephanodiscaceae</taxon>
        <taxon>Discostella</taxon>
    </lineage>
</organism>
<dbReference type="EMBL" id="JALLBG020000231">
    <property type="protein sequence ID" value="KAL3758420.1"/>
    <property type="molecule type" value="Genomic_DNA"/>
</dbReference>
<evidence type="ECO:0000313" key="4">
    <source>
        <dbReference type="Proteomes" id="UP001530293"/>
    </source>
</evidence>
<keyword evidence="4" id="KW-1185">Reference proteome</keyword>